<gene>
    <name evidence="3" type="ORF">Pan153_43090</name>
</gene>
<protein>
    <recommendedName>
        <fullName evidence="2">Activator of Hsp90 ATPase homologue 1/2-like C-terminal domain-containing protein</fullName>
    </recommendedName>
</protein>
<organism evidence="3 4">
    <name type="scientific">Gimesia panareensis</name>
    <dbReference type="NCBI Taxonomy" id="2527978"/>
    <lineage>
        <taxon>Bacteria</taxon>
        <taxon>Pseudomonadati</taxon>
        <taxon>Planctomycetota</taxon>
        <taxon>Planctomycetia</taxon>
        <taxon>Planctomycetales</taxon>
        <taxon>Planctomycetaceae</taxon>
        <taxon>Gimesia</taxon>
    </lineage>
</organism>
<sequence length="154" mass="17750">MVTESSEDKLVLRRTYAATPEALFQIWTTPEHMRRWFRPNQEFTHQFIEVDLRVGGQYRVAFESPEGVVDVLSGEFLEVTPPSRLVYSWIWEEPNEHAGIETQVTVEFLGQAGGTELILTHERFTKPDMKERHLGGWSGALDLLNAFLTQNDKD</sequence>
<comment type="similarity">
    <text evidence="1">Belongs to the AHA1 family.</text>
</comment>
<evidence type="ECO:0000256" key="1">
    <source>
        <dbReference type="ARBA" id="ARBA00006817"/>
    </source>
</evidence>
<evidence type="ECO:0000313" key="4">
    <source>
        <dbReference type="Proteomes" id="UP000320839"/>
    </source>
</evidence>
<accession>A0A518FTH5</accession>
<dbReference type="CDD" id="cd07814">
    <property type="entry name" value="SRPBCC_CalC_Aha1-like"/>
    <property type="match status" value="1"/>
</dbReference>
<proteinExistence type="inferred from homology"/>
<evidence type="ECO:0000313" key="3">
    <source>
        <dbReference type="EMBL" id="QDV19643.1"/>
    </source>
</evidence>
<dbReference type="Pfam" id="PF08327">
    <property type="entry name" value="AHSA1"/>
    <property type="match status" value="1"/>
</dbReference>
<dbReference type="InterPro" id="IPR023393">
    <property type="entry name" value="START-like_dom_sf"/>
</dbReference>
<dbReference type="RefSeq" id="WP_145457618.1">
    <property type="nucleotide sequence ID" value="NZ_CP036317.1"/>
</dbReference>
<dbReference type="EMBL" id="CP036317">
    <property type="protein sequence ID" value="QDV19643.1"/>
    <property type="molecule type" value="Genomic_DNA"/>
</dbReference>
<dbReference type="AlphaFoldDB" id="A0A518FTH5"/>
<name>A0A518FTH5_9PLAN</name>
<dbReference type="SUPFAM" id="SSF55961">
    <property type="entry name" value="Bet v1-like"/>
    <property type="match status" value="1"/>
</dbReference>
<evidence type="ECO:0000259" key="2">
    <source>
        <dbReference type="Pfam" id="PF08327"/>
    </source>
</evidence>
<reference evidence="3 4" key="1">
    <citation type="submission" date="2019-02" db="EMBL/GenBank/DDBJ databases">
        <title>Deep-cultivation of Planctomycetes and their phenomic and genomic characterization uncovers novel biology.</title>
        <authorList>
            <person name="Wiegand S."/>
            <person name="Jogler M."/>
            <person name="Boedeker C."/>
            <person name="Pinto D."/>
            <person name="Vollmers J."/>
            <person name="Rivas-Marin E."/>
            <person name="Kohn T."/>
            <person name="Peeters S.H."/>
            <person name="Heuer A."/>
            <person name="Rast P."/>
            <person name="Oberbeckmann S."/>
            <person name="Bunk B."/>
            <person name="Jeske O."/>
            <person name="Meyerdierks A."/>
            <person name="Storesund J.E."/>
            <person name="Kallscheuer N."/>
            <person name="Luecker S."/>
            <person name="Lage O.M."/>
            <person name="Pohl T."/>
            <person name="Merkel B.J."/>
            <person name="Hornburger P."/>
            <person name="Mueller R.-W."/>
            <person name="Bruemmer F."/>
            <person name="Labrenz M."/>
            <person name="Spormann A.M."/>
            <person name="Op den Camp H."/>
            <person name="Overmann J."/>
            <person name="Amann R."/>
            <person name="Jetten M.S.M."/>
            <person name="Mascher T."/>
            <person name="Medema M.H."/>
            <person name="Devos D.P."/>
            <person name="Kaster A.-K."/>
            <person name="Ovreas L."/>
            <person name="Rohde M."/>
            <person name="Galperin M.Y."/>
            <person name="Jogler C."/>
        </authorList>
    </citation>
    <scope>NUCLEOTIDE SEQUENCE [LARGE SCALE GENOMIC DNA]</scope>
    <source>
        <strain evidence="3 4">Pan153</strain>
    </source>
</reference>
<dbReference type="Gene3D" id="3.30.530.20">
    <property type="match status" value="1"/>
</dbReference>
<feature type="domain" description="Activator of Hsp90 ATPase homologue 1/2-like C-terminal" evidence="2">
    <location>
        <begin position="18"/>
        <end position="148"/>
    </location>
</feature>
<dbReference type="InterPro" id="IPR013538">
    <property type="entry name" value="ASHA1/2-like_C"/>
</dbReference>
<dbReference type="OrthoDB" id="9805228at2"/>
<dbReference type="Proteomes" id="UP000320839">
    <property type="component" value="Chromosome"/>
</dbReference>